<organism evidence="19 20">
    <name type="scientific">Entomoplasma freundtii</name>
    <dbReference type="NCBI Taxonomy" id="74700"/>
    <lineage>
        <taxon>Bacteria</taxon>
        <taxon>Bacillati</taxon>
        <taxon>Mycoplasmatota</taxon>
        <taxon>Mollicutes</taxon>
        <taxon>Entomoplasmatales</taxon>
        <taxon>Entomoplasmataceae</taxon>
        <taxon>Entomoplasma</taxon>
    </lineage>
</organism>
<keyword evidence="13" id="KW-1133">Transmembrane helix</keyword>
<evidence type="ECO:0000256" key="4">
    <source>
        <dbReference type="ARBA" id="ARBA00005189"/>
    </source>
</evidence>
<keyword evidence="16" id="KW-0594">Phospholipid biosynthesis</keyword>
<evidence type="ECO:0000256" key="10">
    <source>
        <dbReference type="ARBA" id="ARBA00022679"/>
    </source>
</evidence>
<comment type="subcellular location">
    <subcellularLocation>
        <location evidence="2">Cell membrane</location>
        <topology evidence="2">Multi-pass membrane protein</topology>
    </subcellularLocation>
</comment>
<dbReference type="Pfam" id="PF01148">
    <property type="entry name" value="CTP_transf_1"/>
    <property type="match status" value="1"/>
</dbReference>
<dbReference type="PROSITE" id="PS01315">
    <property type="entry name" value="CDS"/>
    <property type="match status" value="1"/>
</dbReference>
<dbReference type="AlphaFoldDB" id="A0A2K8NTJ5"/>
<evidence type="ECO:0000256" key="8">
    <source>
        <dbReference type="ARBA" id="ARBA00022475"/>
    </source>
</evidence>
<sequence length="347" mass="38773">MPPTKKKIVTNKLNLNQRNNLKIRLLSTLGLLLILAVILVLLILSTEAAEWKLNVNLTATNYAFCVIMVIITAAMTYELTRAFGIKEWWYLTIVILMTLGLFVFPFFQTNTAFPIYRDWKIANWFSWWQSLLCLLVYIILMMVVGAFAATKSVIKGLELAAFGLLVIFGMKGFSNISLAVVGSGSELAPKYGFMTIIWIWGTVILTDSFSYIGGMLWGKHKLAPVVSPKKTWEGAIIGCAMAFIIGTIVSVLTFYLVPDHQVGPFVVSFQSLMNNNHNPALPGIFLGLLTLVITIWAQCGDLLFSLVKRTAKIKDFSNLIPGHGGVLDRLDSFVFTFFLFFIITLFI</sequence>
<evidence type="ECO:0000313" key="19">
    <source>
        <dbReference type="EMBL" id="ATZ16498.1"/>
    </source>
</evidence>
<dbReference type="EC" id="2.7.7.41" evidence="6 18"/>
<evidence type="ECO:0000256" key="1">
    <source>
        <dbReference type="ARBA" id="ARBA00001698"/>
    </source>
</evidence>
<proteinExistence type="inferred from homology"/>
<dbReference type="PANTHER" id="PTHR46382:SF1">
    <property type="entry name" value="PHOSPHATIDATE CYTIDYLYLTRANSFERASE"/>
    <property type="match status" value="1"/>
</dbReference>
<comment type="pathway">
    <text evidence="4">Lipid metabolism.</text>
</comment>
<comment type="similarity">
    <text evidence="5 18">Belongs to the CDS family.</text>
</comment>
<keyword evidence="14" id="KW-0443">Lipid metabolism</keyword>
<dbReference type="EMBL" id="CP024962">
    <property type="protein sequence ID" value="ATZ16498.1"/>
    <property type="molecule type" value="Genomic_DNA"/>
</dbReference>
<dbReference type="InterPro" id="IPR000374">
    <property type="entry name" value="PC_trans"/>
</dbReference>
<dbReference type="KEGG" id="efr:EFREU_v1c04720"/>
<evidence type="ECO:0000256" key="11">
    <source>
        <dbReference type="ARBA" id="ARBA00022692"/>
    </source>
</evidence>
<keyword evidence="11 18" id="KW-0812">Transmembrane</keyword>
<keyword evidence="9" id="KW-0444">Lipid biosynthesis</keyword>
<keyword evidence="17" id="KW-1208">Phospholipid metabolism</keyword>
<evidence type="ECO:0000256" key="15">
    <source>
        <dbReference type="ARBA" id="ARBA00023136"/>
    </source>
</evidence>
<keyword evidence="20" id="KW-1185">Reference proteome</keyword>
<gene>
    <name evidence="19" type="primary">cdsA</name>
    <name evidence="19" type="ORF">EFREU_v1c04720</name>
</gene>
<comment type="catalytic activity">
    <reaction evidence="1 18">
        <text>a 1,2-diacyl-sn-glycero-3-phosphate + CTP + H(+) = a CDP-1,2-diacyl-sn-glycerol + diphosphate</text>
        <dbReference type="Rhea" id="RHEA:16229"/>
        <dbReference type="ChEBI" id="CHEBI:15378"/>
        <dbReference type="ChEBI" id="CHEBI:33019"/>
        <dbReference type="ChEBI" id="CHEBI:37563"/>
        <dbReference type="ChEBI" id="CHEBI:58332"/>
        <dbReference type="ChEBI" id="CHEBI:58608"/>
        <dbReference type="EC" id="2.7.7.41"/>
    </reaction>
</comment>
<evidence type="ECO:0000256" key="2">
    <source>
        <dbReference type="ARBA" id="ARBA00004651"/>
    </source>
</evidence>
<evidence type="ECO:0000256" key="7">
    <source>
        <dbReference type="ARBA" id="ARBA00019373"/>
    </source>
</evidence>
<evidence type="ECO:0000313" key="20">
    <source>
        <dbReference type="Proteomes" id="UP000232222"/>
    </source>
</evidence>
<dbReference type="GO" id="GO:0004605">
    <property type="term" value="F:phosphatidate cytidylyltransferase activity"/>
    <property type="evidence" value="ECO:0007669"/>
    <property type="project" value="UniProtKB-EC"/>
</dbReference>
<evidence type="ECO:0000256" key="12">
    <source>
        <dbReference type="ARBA" id="ARBA00022695"/>
    </source>
</evidence>
<accession>A0A2K8NTJ5</accession>
<evidence type="ECO:0000256" key="3">
    <source>
        <dbReference type="ARBA" id="ARBA00005119"/>
    </source>
</evidence>
<evidence type="ECO:0000256" key="9">
    <source>
        <dbReference type="ARBA" id="ARBA00022516"/>
    </source>
</evidence>
<dbReference type="UniPathway" id="UPA00557">
    <property type="reaction ID" value="UER00614"/>
</dbReference>
<evidence type="ECO:0000256" key="13">
    <source>
        <dbReference type="ARBA" id="ARBA00022989"/>
    </source>
</evidence>
<comment type="pathway">
    <text evidence="3 18">Phospholipid metabolism; CDP-diacylglycerol biosynthesis; CDP-diacylglycerol from sn-glycerol 3-phosphate: step 3/3.</text>
</comment>
<evidence type="ECO:0000256" key="5">
    <source>
        <dbReference type="ARBA" id="ARBA00010185"/>
    </source>
</evidence>
<evidence type="ECO:0000256" key="18">
    <source>
        <dbReference type="RuleBase" id="RU003938"/>
    </source>
</evidence>
<dbReference type="OrthoDB" id="9799199at2"/>
<dbReference type="GO" id="GO:0016024">
    <property type="term" value="P:CDP-diacylglycerol biosynthetic process"/>
    <property type="evidence" value="ECO:0007669"/>
    <property type="project" value="UniProtKB-UniPathway"/>
</dbReference>
<dbReference type="RefSeq" id="WP_100609510.1">
    <property type="nucleotide sequence ID" value="NZ_CP024962.1"/>
</dbReference>
<keyword evidence="12 18" id="KW-0548">Nucleotidyltransferase</keyword>
<dbReference type="Proteomes" id="UP000232222">
    <property type="component" value="Chromosome"/>
</dbReference>
<evidence type="ECO:0000256" key="16">
    <source>
        <dbReference type="ARBA" id="ARBA00023209"/>
    </source>
</evidence>
<reference evidence="19 20" key="1">
    <citation type="submission" date="2017-11" db="EMBL/GenBank/DDBJ databases">
        <title>Genome sequence of Entomoplasma freundtii BARC 318 (ATCC 51999).</title>
        <authorList>
            <person name="Lo W.-S."/>
            <person name="Gasparich G.E."/>
            <person name="Kuo C.-H."/>
        </authorList>
    </citation>
    <scope>NUCLEOTIDE SEQUENCE [LARGE SCALE GENOMIC DNA]</scope>
    <source>
        <strain evidence="19 20">BARC 318</strain>
    </source>
</reference>
<protein>
    <recommendedName>
        <fullName evidence="7 18">Phosphatidate cytidylyltransferase</fullName>
        <ecNumber evidence="6 18">2.7.7.41</ecNumber>
    </recommendedName>
</protein>
<keyword evidence="8" id="KW-1003">Cell membrane</keyword>
<dbReference type="PANTHER" id="PTHR46382">
    <property type="entry name" value="PHOSPHATIDATE CYTIDYLYLTRANSFERASE"/>
    <property type="match status" value="1"/>
</dbReference>
<evidence type="ECO:0000256" key="14">
    <source>
        <dbReference type="ARBA" id="ARBA00023098"/>
    </source>
</evidence>
<dbReference type="GO" id="GO:0005886">
    <property type="term" value="C:plasma membrane"/>
    <property type="evidence" value="ECO:0007669"/>
    <property type="project" value="UniProtKB-SubCell"/>
</dbReference>
<evidence type="ECO:0000256" key="6">
    <source>
        <dbReference type="ARBA" id="ARBA00012487"/>
    </source>
</evidence>
<name>A0A2K8NTJ5_9MOLU</name>
<evidence type="ECO:0000256" key="17">
    <source>
        <dbReference type="ARBA" id="ARBA00023264"/>
    </source>
</evidence>
<keyword evidence="10 18" id="KW-0808">Transferase</keyword>
<keyword evidence="15" id="KW-0472">Membrane</keyword>